<name>A0A0C2X4T6_SERVB</name>
<dbReference type="HOGENOM" id="CLU_615628_0_0_1"/>
<dbReference type="Gene3D" id="3.80.10.10">
    <property type="entry name" value="Ribonuclease Inhibitor"/>
    <property type="match status" value="1"/>
</dbReference>
<sequence length="388" mass="44552">FIVEPIEASRGEYRATLKKLKQSTHLASVSRDWRTGALQTPRLWNNILVSLDWDPDMVKEYWTSMIQRVKGIPVSLSMCDMCEESRIRLEDLDGSSMMFRRITLDLTHHGDVATIPESWCGYDVDTLVLAFRCPNPDPNDPHTSVTPIDVRRFIRNVRRFELISFEPTQANITGVPNSHLLELHLCFIQDINMGDVIQCFPQLESLHLRACDIKSLSSAPITTEIQFLDLWDQSHIEWLPTFKFPKIRRVAYRDLNIRDFDDFLTVNSTIETIKLGVSYDATIRNLPDVASQITNLHIVLFWANLWWGDYIASPEAFPALKILGITRSLGSIDPSQLNAVIRARCLPMNHPLSKATNPSRLLEEFFIEISETYQCEGIKLYTQATKRT</sequence>
<organism evidence="1 2">
    <name type="scientific">Serendipita vermifera MAFF 305830</name>
    <dbReference type="NCBI Taxonomy" id="933852"/>
    <lineage>
        <taxon>Eukaryota</taxon>
        <taxon>Fungi</taxon>
        <taxon>Dikarya</taxon>
        <taxon>Basidiomycota</taxon>
        <taxon>Agaricomycotina</taxon>
        <taxon>Agaricomycetes</taxon>
        <taxon>Sebacinales</taxon>
        <taxon>Serendipitaceae</taxon>
        <taxon>Serendipita</taxon>
    </lineage>
</organism>
<dbReference type="EMBL" id="KN824324">
    <property type="protein sequence ID" value="KIM24362.1"/>
    <property type="molecule type" value="Genomic_DNA"/>
</dbReference>
<evidence type="ECO:0000313" key="2">
    <source>
        <dbReference type="Proteomes" id="UP000054097"/>
    </source>
</evidence>
<protein>
    <recommendedName>
        <fullName evidence="3">F-box domain-containing protein</fullName>
    </recommendedName>
</protein>
<dbReference type="InterPro" id="IPR032675">
    <property type="entry name" value="LRR_dom_sf"/>
</dbReference>
<evidence type="ECO:0008006" key="3">
    <source>
        <dbReference type="Google" id="ProtNLM"/>
    </source>
</evidence>
<feature type="non-terminal residue" evidence="1">
    <location>
        <position position="388"/>
    </location>
</feature>
<dbReference type="Proteomes" id="UP000054097">
    <property type="component" value="Unassembled WGS sequence"/>
</dbReference>
<proteinExistence type="predicted"/>
<keyword evidence="2" id="KW-1185">Reference proteome</keyword>
<dbReference type="AlphaFoldDB" id="A0A0C2X4T6"/>
<feature type="non-terminal residue" evidence="1">
    <location>
        <position position="1"/>
    </location>
</feature>
<reference evidence="1 2" key="1">
    <citation type="submission" date="2014-04" db="EMBL/GenBank/DDBJ databases">
        <authorList>
            <consortium name="DOE Joint Genome Institute"/>
            <person name="Kuo A."/>
            <person name="Zuccaro A."/>
            <person name="Kohler A."/>
            <person name="Nagy L.G."/>
            <person name="Floudas D."/>
            <person name="Copeland A."/>
            <person name="Barry K.W."/>
            <person name="Cichocki N."/>
            <person name="Veneault-Fourrey C."/>
            <person name="LaButti K."/>
            <person name="Lindquist E.A."/>
            <person name="Lipzen A."/>
            <person name="Lundell T."/>
            <person name="Morin E."/>
            <person name="Murat C."/>
            <person name="Sun H."/>
            <person name="Tunlid A."/>
            <person name="Henrissat B."/>
            <person name="Grigoriev I.V."/>
            <person name="Hibbett D.S."/>
            <person name="Martin F."/>
            <person name="Nordberg H.P."/>
            <person name="Cantor M.N."/>
            <person name="Hua S.X."/>
        </authorList>
    </citation>
    <scope>NUCLEOTIDE SEQUENCE [LARGE SCALE GENOMIC DNA]</scope>
    <source>
        <strain evidence="1 2">MAFF 305830</strain>
    </source>
</reference>
<gene>
    <name evidence="1" type="ORF">M408DRAFT_331766</name>
</gene>
<evidence type="ECO:0000313" key="1">
    <source>
        <dbReference type="EMBL" id="KIM24362.1"/>
    </source>
</evidence>
<reference evidence="2" key="2">
    <citation type="submission" date="2015-01" db="EMBL/GenBank/DDBJ databases">
        <title>Evolutionary Origins and Diversification of the Mycorrhizal Mutualists.</title>
        <authorList>
            <consortium name="DOE Joint Genome Institute"/>
            <consortium name="Mycorrhizal Genomics Consortium"/>
            <person name="Kohler A."/>
            <person name="Kuo A."/>
            <person name="Nagy L.G."/>
            <person name="Floudas D."/>
            <person name="Copeland A."/>
            <person name="Barry K.W."/>
            <person name="Cichocki N."/>
            <person name="Veneault-Fourrey C."/>
            <person name="LaButti K."/>
            <person name="Lindquist E.A."/>
            <person name="Lipzen A."/>
            <person name="Lundell T."/>
            <person name="Morin E."/>
            <person name="Murat C."/>
            <person name="Riley R."/>
            <person name="Ohm R."/>
            <person name="Sun H."/>
            <person name="Tunlid A."/>
            <person name="Henrissat B."/>
            <person name="Grigoriev I.V."/>
            <person name="Hibbett D.S."/>
            <person name="Martin F."/>
        </authorList>
    </citation>
    <scope>NUCLEOTIDE SEQUENCE [LARGE SCALE GENOMIC DNA]</scope>
    <source>
        <strain evidence="2">MAFF 305830</strain>
    </source>
</reference>
<dbReference type="SUPFAM" id="SSF52058">
    <property type="entry name" value="L domain-like"/>
    <property type="match status" value="1"/>
</dbReference>
<accession>A0A0C2X4T6</accession>